<name>A0A2J8MIZ4_PANTR</name>
<accession>A0A2J8MIZ4</accession>
<proteinExistence type="predicted"/>
<dbReference type="EMBL" id="NBAG03000254">
    <property type="protein sequence ID" value="PNI59491.1"/>
    <property type="molecule type" value="Genomic_DNA"/>
</dbReference>
<organism evidence="1 2">
    <name type="scientific">Pan troglodytes</name>
    <name type="common">Chimpanzee</name>
    <dbReference type="NCBI Taxonomy" id="9598"/>
    <lineage>
        <taxon>Eukaryota</taxon>
        <taxon>Metazoa</taxon>
        <taxon>Chordata</taxon>
        <taxon>Craniata</taxon>
        <taxon>Vertebrata</taxon>
        <taxon>Euteleostomi</taxon>
        <taxon>Mammalia</taxon>
        <taxon>Eutheria</taxon>
        <taxon>Euarchontoglires</taxon>
        <taxon>Primates</taxon>
        <taxon>Haplorrhini</taxon>
        <taxon>Catarrhini</taxon>
        <taxon>Hominidae</taxon>
        <taxon>Pan</taxon>
    </lineage>
</organism>
<reference evidence="1 2" key="1">
    <citation type="submission" date="2017-12" db="EMBL/GenBank/DDBJ databases">
        <title>High-resolution comparative analysis of great ape genomes.</title>
        <authorList>
            <person name="Pollen A."/>
            <person name="Hastie A."/>
            <person name="Hormozdiari F."/>
            <person name="Dougherty M."/>
            <person name="Liu R."/>
            <person name="Chaisson M."/>
            <person name="Hoppe E."/>
            <person name="Hill C."/>
            <person name="Pang A."/>
            <person name="Hillier L."/>
            <person name="Baker C."/>
            <person name="Armstrong J."/>
            <person name="Shendure J."/>
            <person name="Paten B."/>
            <person name="Wilson R."/>
            <person name="Chao H."/>
            <person name="Schneider V."/>
            <person name="Ventura M."/>
            <person name="Kronenberg Z."/>
            <person name="Murali S."/>
            <person name="Gordon D."/>
            <person name="Cantsilieris S."/>
            <person name="Munson K."/>
            <person name="Nelson B."/>
            <person name="Raja A."/>
            <person name="Underwood J."/>
            <person name="Diekhans M."/>
            <person name="Fiddes I."/>
            <person name="Haussler D."/>
            <person name="Eichler E."/>
        </authorList>
    </citation>
    <scope>NUCLEOTIDE SEQUENCE [LARGE SCALE GENOMIC DNA]</scope>
    <source>
        <strain evidence="1">Yerkes chimp pedigree #C0471</strain>
    </source>
</reference>
<protein>
    <submittedName>
        <fullName evidence="1">ZDHHC17 isoform 11</fullName>
    </submittedName>
</protein>
<comment type="caution">
    <text evidence="1">The sequence shown here is derived from an EMBL/GenBank/DDBJ whole genome shotgun (WGS) entry which is preliminary data.</text>
</comment>
<dbReference type="AlphaFoldDB" id="A0A2J8MIZ4"/>
<dbReference type="Proteomes" id="UP000236370">
    <property type="component" value="Unassembled WGS sequence"/>
</dbReference>
<evidence type="ECO:0000313" key="2">
    <source>
        <dbReference type="Proteomes" id="UP000236370"/>
    </source>
</evidence>
<evidence type="ECO:0000313" key="1">
    <source>
        <dbReference type="EMBL" id="PNI59491.1"/>
    </source>
</evidence>
<sequence>SGLCAPSPPRDMEYMNAVENWWKQVMMYGNRTKKMLPSSIGLPSITE</sequence>
<gene>
    <name evidence="1" type="ORF">CK820_G0020305</name>
</gene>
<feature type="non-terminal residue" evidence="1">
    <location>
        <position position="1"/>
    </location>
</feature>